<dbReference type="AlphaFoldDB" id="U2PIM4"/>
<keyword evidence="6 8" id="KW-1133">Transmembrane helix</keyword>
<evidence type="ECO:0000313" key="10">
    <source>
        <dbReference type="EMBL" id="ERK50405.1"/>
    </source>
</evidence>
<dbReference type="InterPro" id="IPR013525">
    <property type="entry name" value="ABC2_TM"/>
</dbReference>
<accession>U2PIM4</accession>
<sequence>MGTMARRLIRQIKNDRRSLGMMFISPLVIMTLLYLLMGEPRIDIKIGVVGHVAPSTETALQQAGTVTQEGAGLDIDRSLDDGIYDAVVVVDNRGTSIHLLQENTAYENKIRSALVSAQQQPPTTESISTFYLHGTSLDTTFKRLAHTLLGIMSFFLTFIVAGIWFVRERTQGTLERMILTPITRLQVAMGYVLGIGLFSVVQAVLLLFFTRYALGVQFIGGWNFALALLIMVMQVVVAVEIGVFASIFANSEFQVAQFIPVVVIPQVFFSGIIPVETMPWGFDKVALVMPMYHSCSGLQRTLVYGQGLGSTRINLLVLLGMQLVLMIANALLLKRYRAL</sequence>
<evidence type="ECO:0000256" key="2">
    <source>
        <dbReference type="ARBA" id="ARBA00007783"/>
    </source>
</evidence>
<dbReference type="RefSeq" id="WP_021798736.1">
    <property type="nucleotide sequence ID" value="NZ_ACVN02000305.1"/>
</dbReference>
<feature type="transmembrane region" description="Helical" evidence="8">
    <location>
        <begin position="144"/>
        <end position="166"/>
    </location>
</feature>
<reference evidence="10" key="1">
    <citation type="submission" date="2013-08" db="EMBL/GenBank/DDBJ databases">
        <authorList>
            <person name="Durkin A.S."/>
            <person name="Haft D.R."/>
            <person name="McCorrison J."/>
            <person name="Torralba M."/>
            <person name="Gillis M."/>
            <person name="Haft D.H."/>
            <person name="Methe B."/>
            <person name="Sutton G."/>
            <person name="Nelson K.E."/>
        </authorList>
    </citation>
    <scope>NUCLEOTIDE SEQUENCE [LARGE SCALE GENOMIC DNA]</scope>
    <source>
        <strain evidence="10">F0233</strain>
    </source>
</reference>
<evidence type="ECO:0000259" key="9">
    <source>
        <dbReference type="PROSITE" id="PS51012"/>
    </source>
</evidence>
<protein>
    <submittedName>
        <fullName evidence="10">ABC transporter, permease protein, DrrB family</fullName>
    </submittedName>
</protein>
<evidence type="ECO:0000256" key="8">
    <source>
        <dbReference type="SAM" id="Phobius"/>
    </source>
</evidence>
<dbReference type="PROSITE" id="PS51012">
    <property type="entry name" value="ABC_TM2"/>
    <property type="match status" value="1"/>
</dbReference>
<keyword evidence="7 8" id="KW-0472">Membrane</keyword>
<dbReference type="GO" id="GO:0005886">
    <property type="term" value="C:plasma membrane"/>
    <property type="evidence" value="ECO:0007669"/>
    <property type="project" value="UniProtKB-SubCell"/>
</dbReference>
<dbReference type="InterPro" id="IPR047817">
    <property type="entry name" value="ABC2_TM_bact-type"/>
</dbReference>
<comment type="similarity">
    <text evidence="2">Belongs to the ABC-2 integral membrane protein family.</text>
</comment>
<dbReference type="PANTHER" id="PTHR30294">
    <property type="entry name" value="MEMBRANE COMPONENT OF ABC TRANSPORTER YHHJ-RELATED"/>
    <property type="match status" value="1"/>
</dbReference>
<feature type="transmembrane region" description="Helical" evidence="8">
    <location>
        <begin position="255"/>
        <end position="275"/>
    </location>
</feature>
<gene>
    <name evidence="10" type="ORF">HMPREF0682_2067</name>
</gene>
<feature type="transmembrane region" description="Helical" evidence="8">
    <location>
        <begin position="221"/>
        <end position="248"/>
    </location>
</feature>
<evidence type="ECO:0000256" key="4">
    <source>
        <dbReference type="ARBA" id="ARBA00022475"/>
    </source>
</evidence>
<dbReference type="GO" id="GO:0140359">
    <property type="term" value="F:ABC-type transporter activity"/>
    <property type="evidence" value="ECO:0007669"/>
    <property type="project" value="InterPro"/>
</dbReference>
<keyword evidence="4" id="KW-1003">Cell membrane</keyword>
<proteinExistence type="inferred from homology"/>
<comment type="caution">
    <text evidence="10">The sequence shown here is derived from an EMBL/GenBank/DDBJ whole genome shotgun (WGS) entry which is preliminary data.</text>
</comment>
<organism evidence="10 11">
    <name type="scientific">Propionibacterium acidifaciens F0233</name>
    <dbReference type="NCBI Taxonomy" id="553198"/>
    <lineage>
        <taxon>Bacteria</taxon>
        <taxon>Bacillati</taxon>
        <taxon>Actinomycetota</taxon>
        <taxon>Actinomycetes</taxon>
        <taxon>Propionibacteriales</taxon>
        <taxon>Propionibacteriaceae</taxon>
        <taxon>Propionibacterium</taxon>
    </lineage>
</organism>
<evidence type="ECO:0000256" key="1">
    <source>
        <dbReference type="ARBA" id="ARBA00004651"/>
    </source>
</evidence>
<evidence type="ECO:0000256" key="5">
    <source>
        <dbReference type="ARBA" id="ARBA00022692"/>
    </source>
</evidence>
<keyword evidence="3" id="KW-0813">Transport</keyword>
<evidence type="ECO:0000256" key="6">
    <source>
        <dbReference type="ARBA" id="ARBA00022989"/>
    </source>
</evidence>
<comment type="subcellular location">
    <subcellularLocation>
        <location evidence="1">Cell membrane</location>
        <topology evidence="1">Multi-pass membrane protein</topology>
    </subcellularLocation>
</comment>
<name>U2PIM4_9ACTN</name>
<keyword evidence="5 8" id="KW-0812">Transmembrane</keyword>
<dbReference type="Proteomes" id="UP000017052">
    <property type="component" value="Unassembled WGS sequence"/>
</dbReference>
<feature type="domain" description="ABC transmembrane type-2" evidence="9">
    <location>
        <begin position="108"/>
        <end position="336"/>
    </location>
</feature>
<feature type="transmembrane region" description="Helical" evidence="8">
    <location>
        <begin position="313"/>
        <end position="333"/>
    </location>
</feature>
<keyword evidence="11" id="KW-1185">Reference proteome</keyword>
<dbReference type="InterPro" id="IPR051449">
    <property type="entry name" value="ABC-2_transporter_component"/>
</dbReference>
<evidence type="ECO:0000313" key="11">
    <source>
        <dbReference type="Proteomes" id="UP000017052"/>
    </source>
</evidence>
<dbReference type="EMBL" id="ACVN02000305">
    <property type="protein sequence ID" value="ERK50405.1"/>
    <property type="molecule type" value="Genomic_DNA"/>
</dbReference>
<dbReference type="GeneID" id="95359346"/>
<feature type="transmembrane region" description="Helical" evidence="8">
    <location>
        <begin position="187"/>
        <end position="209"/>
    </location>
</feature>
<feature type="transmembrane region" description="Helical" evidence="8">
    <location>
        <begin position="20"/>
        <end position="37"/>
    </location>
</feature>
<dbReference type="PANTHER" id="PTHR30294:SF38">
    <property type="entry name" value="TRANSPORT PERMEASE PROTEIN"/>
    <property type="match status" value="1"/>
</dbReference>
<evidence type="ECO:0000256" key="3">
    <source>
        <dbReference type="ARBA" id="ARBA00022448"/>
    </source>
</evidence>
<dbReference type="Pfam" id="PF12698">
    <property type="entry name" value="ABC2_membrane_3"/>
    <property type="match status" value="1"/>
</dbReference>
<evidence type="ECO:0000256" key="7">
    <source>
        <dbReference type="ARBA" id="ARBA00023136"/>
    </source>
</evidence>